<dbReference type="EMBL" id="SNRW01041673">
    <property type="protein sequence ID" value="KAA6336063.1"/>
    <property type="molecule type" value="Genomic_DNA"/>
</dbReference>
<reference evidence="1 2" key="1">
    <citation type="submission" date="2019-03" db="EMBL/GenBank/DDBJ databases">
        <title>Single cell metagenomics reveals metabolic interactions within the superorganism composed of flagellate Streblomastix strix and complex community of Bacteroidetes bacteria on its surface.</title>
        <authorList>
            <person name="Treitli S.C."/>
            <person name="Kolisko M."/>
            <person name="Husnik F."/>
            <person name="Keeling P."/>
            <person name="Hampl V."/>
        </authorList>
    </citation>
    <scope>NUCLEOTIDE SEQUENCE [LARGE SCALE GENOMIC DNA]</scope>
    <source>
        <strain evidence="1">ST1C</strain>
    </source>
</reference>
<protein>
    <submittedName>
        <fullName evidence="1">Uncharacterized protein</fullName>
    </submittedName>
</protein>
<name>A0A5J4RSS1_9EUKA</name>
<dbReference type="Proteomes" id="UP000324800">
    <property type="component" value="Unassembled WGS sequence"/>
</dbReference>
<organism evidence="1 2">
    <name type="scientific">Streblomastix strix</name>
    <dbReference type="NCBI Taxonomy" id="222440"/>
    <lineage>
        <taxon>Eukaryota</taxon>
        <taxon>Metamonada</taxon>
        <taxon>Preaxostyla</taxon>
        <taxon>Oxymonadida</taxon>
        <taxon>Streblomastigidae</taxon>
        <taxon>Streblomastix</taxon>
    </lineage>
</organism>
<evidence type="ECO:0000313" key="2">
    <source>
        <dbReference type="Proteomes" id="UP000324800"/>
    </source>
</evidence>
<accession>A0A5J4RSS1</accession>
<evidence type="ECO:0000313" key="1">
    <source>
        <dbReference type="EMBL" id="KAA6336063.1"/>
    </source>
</evidence>
<dbReference type="AlphaFoldDB" id="A0A5J4RSS1"/>
<sequence length="218" mass="24566">NRNSVIFASTTNRNPFIDHPELALILYGTTAQSAVRFQKVTSLTIDVTFMVVKQTMVVEQKGAQYEKDLKSINNLRKCLPAIKLQNQLGNQDESSLRLGQYPNYRRRGNRGDIDGTLVKQPAVATSITLNYLMQDEKVNQKSYSVSVVVKEKPIADKIDYAKLSDLLGFTITRDELPDLPATATIDDYYYWSYGAIIVYNESIAESYVTTYESLLSAL</sequence>
<comment type="caution">
    <text evidence="1">The sequence shown here is derived from an EMBL/GenBank/DDBJ whole genome shotgun (WGS) entry which is preliminary data.</text>
</comment>
<proteinExistence type="predicted"/>
<feature type="non-terminal residue" evidence="1">
    <location>
        <position position="1"/>
    </location>
</feature>
<gene>
    <name evidence="1" type="ORF">EZS28_052906</name>
</gene>